<reference evidence="6" key="1">
    <citation type="submission" date="2019-12" db="EMBL/GenBank/DDBJ databases">
        <title>Novel species isolated from a subtropical stream in China.</title>
        <authorList>
            <person name="Lu H."/>
        </authorList>
    </citation>
    <scope>NUCLEOTIDE SEQUENCE [LARGE SCALE GENOMIC DNA]</scope>
    <source>
        <strain evidence="6">FT81W</strain>
    </source>
</reference>
<dbReference type="RefSeq" id="WP_161085119.1">
    <property type="nucleotide sequence ID" value="NZ_WWCX01000037.1"/>
</dbReference>
<dbReference type="InterPro" id="IPR009057">
    <property type="entry name" value="Homeodomain-like_sf"/>
</dbReference>
<evidence type="ECO:0000256" key="4">
    <source>
        <dbReference type="PROSITE-ProRule" id="PRU00335"/>
    </source>
</evidence>
<keyword evidence="1" id="KW-0805">Transcription regulation</keyword>
<name>A0A845GRN5_9BURK</name>
<dbReference type="GO" id="GO:0003677">
    <property type="term" value="F:DNA binding"/>
    <property type="evidence" value="ECO:0007669"/>
    <property type="project" value="UniProtKB-UniRule"/>
</dbReference>
<sequence>MGTREQIVEAANRLFYQQGYERTSFASIAEAVGISRGNFYYHFKTKDEILEAVLQARLADTRAMLARWTEGAATPLERVFRFVEIVVANRADIEHYGCPVGTMTSELAKLDHPSRAQAVGIFSVFRDWLREQFTELGHAANAANADDLALQVLAFSQGVATLSNAFGERAYVKREVGRLKTRLMSLDT</sequence>
<evidence type="ECO:0000313" key="7">
    <source>
        <dbReference type="Proteomes" id="UP000447355"/>
    </source>
</evidence>
<keyword evidence="2 4" id="KW-0238">DNA-binding</keyword>
<dbReference type="InterPro" id="IPR036271">
    <property type="entry name" value="Tet_transcr_reg_TetR-rel_C_sf"/>
</dbReference>
<dbReference type="Proteomes" id="UP000447355">
    <property type="component" value="Unassembled WGS sequence"/>
</dbReference>
<keyword evidence="3" id="KW-0804">Transcription</keyword>
<dbReference type="Pfam" id="PF21993">
    <property type="entry name" value="TetR_C_13_2"/>
    <property type="match status" value="1"/>
</dbReference>
<dbReference type="SUPFAM" id="SSF46689">
    <property type="entry name" value="Homeodomain-like"/>
    <property type="match status" value="1"/>
</dbReference>
<dbReference type="InterPro" id="IPR001647">
    <property type="entry name" value="HTH_TetR"/>
</dbReference>
<dbReference type="EMBL" id="WWCX01000037">
    <property type="protein sequence ID" value="MYM96042.1"/>
    <property type="molecule type" value="Genomic_DNA"/>
</dbReference>
<dbReference type="InterPro" id="IPR054156">
    <property type="entry name" value="YxaF_TetR_C"/>
</dbReference>
<organism evidence="6 7">
    <name type="scientific">Duganella vulcania</name>
    <dbReference type="NCBI Taxonomy" id="2692166"/>
    <lineage>
        <taxon>Bacteria</taxon>
        <taxon>Pseudomonadati</taxon>
        <taxon>Pseudomonadota</taxon>
        <taxon>Betaproteobacteria</taxon>
        <taxon>Burkholderiales</taxon>
        <taxon>Oxalobacteraceae</taxon>
        <taxon>Telluria group</taxon>
        <taxon>Duganella</taxon>
    </lineage>
</organism>
<proteinExistence type="predicted"/>
<dbReference type="PANTHER" id="PTHR47506:SF1">
    <property type="entry name" value="HTH-TYPE TRANSCRIPTIONAL REGULATOR YJDC"/>
    <property type="match status" value="1"/>
</dbReference>
<dbReference type="PRINTS" id="PR00455">
    <property type="entry name" value="HTHTETR"/>
</dbReference>
<accession>A0A845GRN5</accession>
<protein>
    <submittedName>
        <fullName evidence="6">TetR family transcriptional regulator</fullName>
    </submittedName>
</protein>
<gene>
    <name evidence="6" type="ORF">GTP90_19450</name>
</gene>
<evidence type="ECO:0000256" key="3">
    <source>
        <dbReference type="ARBA" id="ARBA00023163"/>
    </source>
</evidence>
<dbReference type="Gene3D" id="1.10.357.10">
    <property type="entry name" value="Tetracycline Repressor, domain 2"/>
    <property type="match status" value="1"/>
</dbReference>
<dbReference type="Pfam" id="PF00440">
    <property type="entry name" value="TetR_N"/>
    <property type="match status" value="1"/>
</dbReference>
<feature type="domain" description="HTH tetR-type" evidence="5">
    <location>
        <begin position="1"/>
        <end position="61"/>
    </location>
</feature>
<dbReference type="AlphaFoldDB" id="A0A845GRN5"/>
<evidence type="ECO:0000313" key="6">
    <source>
        <dbReference type="EMBL" id="MYM96042.1"/>
    </source>
</evidence>
<dbReference type="SUPFAM" id="SSF48498">
    <property type="entry name" value="Tetracyclin repressor-like, C-terminal domain"/>
    <property type="match status" value="1"/>
</dbReference>
<feature type="DNA-binding region" description="H-T-H motif" evidence="4">
    <location>
        <begin position="24"/>
        <end position="43"/>
    </location>
</feature>
<evidence type="ECO:0000259" key="5">
    <source>
        <dbReference type="PROSITE" id="PS50977"/>
    </source>
</evidence>
<evidence type="ECO:0000256" key="1">
    <source>
        <dbReference type="ARBA" id="ARBA00023015"/>
    </source>
</evidence>
<dbReference type="PROSITE" id="PS50977">
    <property type="entry name" value="HTH_TETR_2"/>
    <property type="match status" value="1"/>
</dbReference>
<evidence type="ECO:0000256" key="2">
    <source>
        <dbReference type="ARBA" id="ARBA00023125"/>
    </source>
</evidence>
<comment type="caution">
    <text evidence="6">The sequence shown here is derived from an EMBL/GenBank/DDBJ whole genome shotgun (WGS) entry which is preliminary data.</text>
</comment>
<dbReference type="PANTHER" id="PTHR47506">
    <property type="entry name" value="TRANSCRIPTIONAL REGULATORY PROTEIN"/>
    <property type="match status" value="1"/>
</dbReference>